<name>A0A6B8KI36_9HYPH</name>
<dbReference type="GO" id="GO:0016740">
    <property type="term" value="F:transferase activity"/>
    <property type="evidence" value="ECO:0007669"/>
    <property type="project" value="UniProtKB-KW"/>
</dbReference>
<dbReference type="AlphaFoldDB" id="A0A6B8KI36"/>
<dbReference type="InterPro" id="IPR010016">
    <property type="entry name" value="PxpB"/>
</dbReference>
<dbReference type="InterPro" id="IPR029000">
    <property type="entry name" value="Cyclophilin-like_dom_sf"/>
</dbReference>
<dbReference type="InterPro" id="IPR003833">
    <property type="entry name" value="CT_C_D"/>
</dbReference>
<protein>
    <submittedName>
        <fullName evidence="6">Carboxyltransferase domain-containing protein</fullName>
    </submittedName>
</protein>
<dbReference type="Pfam" id="PF02682">
    <property type="entry name" value="CT_C_D"/>
    <property type="match status" value="1"/>
</dbReference>
<accession>A0A6B8KI36</accession>
<evidence type="ECO:0000313" key="7">
    <source>
        <dbReference type="Proteomes" id="UP000309061"/>
    </source>
</evidence>
<gene>
    <name evidence="6" type="ORF">H2LOC_017240</name>
</gene>
<sequence>MTYPQPRFLDAGEAALVVEFGDSVDPALNARVLCLEAALQNAAPRGIEETIPTYRSLMVLYDPLVVSRAELVSMLKTLAPGGFSSKAETGSHEEDTPEPNRRAETSPKGACWRLPCCYDPELAEDIALAAQKLDLTCERLAATHAGADYRVYMYGFAPGWCYLGGLPRELALPRRAAPRGPTPQGAVLIGGGLSLVATNPMPTGWYVIGRTPERMFSLERDPPTLIQPGDAIRFEPVDIHAFRALDARAASGESLARREETP</sequence>
<dbReference type="SUPFAM" id="SSF50891">
    <property type="entry name" value="Cyclophilin-like"/>
    <property type="match status" value="1"/>
</dbReference>
<keyword evidence="7" id="KW-1185">Reference proteome</keyword>
<dbReference type="OrthoDB" id="9778567at2"/>
<dbReference type="RefSeq" id="WP_136497458.1">
    <property type="nucleotide sequence ID" value="NZ_CP046052.1"/>
</dbReference>
<dbReference type="KEGG" id="mhey:H2LOC_017240"/>
<evidence type="ECO:0000256" key="4">
    <source>
        <dbReference type="SAM" id="MobiDB-lite"/>
    </source>
</evidence>
<keyword evidence="6" id="KW-0808">Transferase</keyword>
<keyword evidence="2" id="KW-0378">Hydrolase</keyword>
<dbReference type="GO" id="GO:0016787">
    <property type="term" value="F:hydrolase activity"/>
    <property type="evidence" value="ECO:0007669"/>
    <property type="project" value="UniProtKB-KW"/>
</dbReference>
<evidence type="ECO:0000256" key="3">
    <source>
        <dbReference type="ARBA" id="ARBA00022840"/>
    </source>
</evidence>
<keyword evidence="3" id="KW-0067">ATP-binding</keyword>
<evidence type="ECO:0000259" key="5">
    <source>
        <dbReference type="SMART" id="SM00796"/>
    </source>
</evidence>
<reference evidence="6 7" key="1">
    <citation type="submission" date="2019-11" db="EMBL/GenBank/DDBJ databases">
        <title>The genome sequence of Methylocystis heyeri.</title>
        <authorList>
            <person name="Oshkin I.Y."/>
            <person name="Miroshnikov K."/>
            <person name="Dedysh S.N."/>
        </authorList>
    </citation>
    <scope>NUCLEOTIDE SEQUENCE [LARGE SCALE GENOMIC DNA]</scope>
    <source>
        <strain evidence="6 7">H2</strain>
    </source>
</reference>
<evidence type="ECO:0000256" key="1">
    <source>
        <dbReference type="ARBA" id="ARBA00022741"/>
    </source>
</evidence>
<evidence type="ECO:0000256" key="2">
    <source>
        <dbReference type="ARBA" id="ARBA00022801"/>
    </source>
</evidence>
<dbReference type="GO" id="GO:0005524">
    <property type="term" value="F:ATP binding"/>
    <property type="evidence" value="ECO:0007669"/>
    <property type="project" value="UniProtKB-KW"/>
</dbReference>
<dbReference type="PANTHER" id="PTHR34698:SF2">
    <property type="entry name" value="5-OXOPROLINASE SUBUNIT B"/>
    <property type="match status" value="1"/>
</dbReference>
<feature type="compositionally biased region" description="Basic and acidic residues" evidence="4">
    <location>
        <begin position="89"/>
        <end position="105"/>
    </location>
</feature>
<feature type="domain" description="Carboxyltransferase" evidence="5">
    <location>
        <begin position="6"/>
        <end position="226"/>
    </location>
</feature>
<dbReference type="PANTHER" id="PTHR34698">
    <property type="entry name" value="5-OXOPROLINASE SUBUNIT B"/>
    <property type="match status" value="1"/>
</dbReference>
<keyword evidence="1" id="KW-0547">Nucleotide-binding</keyword>
<feature type="region of interest" description="Disordered" evidence="4">
    <location>
        <begin position="83"/>
        <end position="106"/>
    </location>
</feature>
<dbReference type="EMBL" id="CP046052">
    <property type="protein sequence ID" value="QGM47292.1"/>
    <property type="molecule type" value="Genomic_DNA"/>
</dbReference>
<dbReference type="SMART" id="SM00796">
    <property type="entry name" value="AHS1"/>
    <property type="match status" value="1"/>
</dbReference>
<dbReference type="Gene3D" id="3.30.1360.40">
    <property type="match status" value="1"/>
</dbReference>
<evidence type="ECO:0000313" key="6">
    <source>
        <dbReference type="EMBL" id="QGM47292.1"/>
    </source>
</evidence>
<dbReference type="Proteomes" id="UP000309061">
    <property type="component" value="Chromosome"/>
</dbReference>
<dbReference type="Gene3D" id="2.40.100.10">
    <property type="entry name" value="Cyclophilin-like"/>
    <property type="match status" value="1"/>
</dbReference>
<proteinExistence type="predicted"/>
<organism evidence="6 7">
    <name type="scientific">Methylocystis heyeri</name>
    <dbReference type="NCBI Taxonomy" id="391905"/>
    <lineage>
        <taxon>Bacteria</taxon>
        <taxon>Pseudomonadati</taxon>
        <taxon>Pseudomonadota</taxon>
        <taxon>Alphaproteobacteria</taxon>
        <taxon>Hyphomicrobiales</taxon>
        <taxon>Methylocystaceae</taxon>
        <taxon>Methylocystis</taxon>
    </lineage>
</organism>
<dbReference type="SUPFAM" id="SSF160467">
    <property type="entry name" value="PH0987 N-terminal domain-like"/>
    <property type="match status" value="1"/>
</dbReference>